<dbReference type="EMBL" id="LT629776">
    <property type="protein sequence ID" value="SDS89766.1"/>
    <property type="molecule type" value="Genomic_DNA"/>
</dbReference>
<name>A0A1H1VZU5_9CELL</name>
<keyword evidence="2 4" id="KW-0238">DNA-binding</keyword>
<evidence type="ECO:0000313" key="7">
    <source>
        <dbReference type="Proteomes" id="UP000185663"/>
    </source>
</evidence>
<feature type="domain" description="HTH tetR-type" evidence="5">
    <location>
        <begin position="28"/>
        <end position="88"/>
    </location>
</feature>
<feature type="DNA-binding region" description="H-T-H motif" evidence="4">
    <location>
        <begin position="51"/>
        <end position="70"/>
    </location>
</feature>
<dbReference type="STRING" id="545619.SAMN04489860_2652"/>
<sequence length="255" mass="27206">MNPSRDPARTLAMLWGVEVGASRGPRPSRTVDEIGAAAVALADADGVAGLSMRRLASALGVGTMSLYTYVQNKDDLVDLVVDRAYAEMYSDDVVPGDTWRDRLLAVGWENWRLLMSHPWLLDVDLSRPVLGPGETRRYDLELGAGEEAGLSDVALDAAVTLVVSTATHAVRRQREAEQVRALGGQTDEAWWERNAALLALVGERSTYARAARVGAAVGEAQAAGWSATAELEFGLTRVVDGIGAHLSVPAPTSGR</sequence>
<proteinExistence type="predicted"/>
<dbReference type="GO" id="GO:0045892">
    <property type="term" value="P:negative regulation of DNA-templated transcription"/>
    <property type="evidence" value="ECO:0007669"/>
    <property type="project" value="InterPro"/>
</dbReference>
<gene>
    <name evidence="6" type="ORF">SAMN04489860_2652</name>
</gene>
<accession>A0A1H1VZU5</accession>
<reference evidence="6 7" key="1">
    <citation type="submission" date="2016-10" db="EMBL/GenBank/DDBJ databases">
        <authorList>
            <person name="de Groot N.N."/>
        </authorList>
    </citation>
    <scope>NUCLEOTIDE SEQUENCE [LARGE SCALE GENOMIC DNA]</scope>
    <source>
        <strain evidence="6 7">DSM 22126</strain>
    </source>
</reference>
<evidence type="ECO:0000259" key="5">
    <source>
        <dbReference type="PROSITE" id="PS50977"/>
    </source>
</evidence>
<dbReference type="InterPro" id="IPR036271">
    <property type="entry name" value="Tet_transcr_reg_TetR-rel_C_sf"/>
</dbReference>
<dbReference type="InterPro" id="IPR001647">
    <property type="entry name" value="HTH_TetR"/>
</dbReference>
<dbReference type="Pfam" id="PF02909">
    <property type="entry name" value="TetR_C_1"/>
    <property type="match status" value="1"/>
</dbReference>
<dbReference type="Gene3D" id="1.10.357.10">
    <property type="entry name" value="Tetracycline Repressor, domain 2"/>
    <property type="match status" value="1"/>
</dbReference>
<dbReference type="GO" id="GO:0003700">
    <property type="term" value="F:DNA-binding transcription factor activity"/>
    <property type="evidence" value="ECO:0007669"/>
    <property type="project" value="TreeGrafter"/>
</dbReference>
<dbReference type="PANTHER" id="PTHR30055:SF151">
    <property type="entry name" value="TRANSCRIPTIONAL REGULATORY PROTEIN"/>
    <property type="match status" value="1"/>
</dbReference>
<dbReference type="InterPro" id="IPR004111">
    <property type="entry name" value="Repressor_TetR_C"/>
</dbReference>
<dbReference type="PROSITE" id="PS50977">
    <property type="entry name" value="HTH_TETR_2"/>
    <property type="match status" value="1"/>
</dbReference>
<organism evidence="6 7">
    <name type="scientific">Paraoerskovia marina</name>
    <dbReference type="NCBI Taxonomy" id="545619"/>
    <lineage>
        <taxon>Bacteria</taxon>
        <taxon>Bacillati</taxon>
        <taxon>Actinomycetota</taxon>
        <taxon>Actinomycetes</taxon>
        <taxon>Micrococcales</taxon>
        <taxon>Cellulomonadaceae</taxon>
        <taxon>Paraoerskovia</taxon>
    </lineage>
</organism>
<evidence type="ECO:0000256" key="2">
    <source>
        <dbReference type="ARBA" id="ARBA00023125"/>
    </source>
</evidence>
<evidence type="ECO:0000256" key="1">
    <source>
        <dbReference type="ARBA" id="ARBA00023015"/>
    </source>
</evidence>
<evidence type="ECO:0000313" key="6">
    <source>
        <dbReference type="EMBL" id="SDS89766.1"/>
    </source>
</evidence>
<dbReference type="InterPro" id="IPR050109">
    <property type="entry name" value="HTH-type_TetR-like_transc_reg"/>
</dbReference>
<dbReference type="SUPFAM" id="SSF48498">
    <property type="entry name" value="Tetracyclin repressor-like, C-terminal domain"/>
    <property type="match status" value="1"/>
</dbReference>
<dbReference type="RefSeq" id="WP_231959229.1">
    <property type="nucleotide sequence ID" value="NZ_LT629776.1"/>
</dbReference>
<dbReference type="InterPro" id="IPR009057">
    <property type="entry name" value="Homeodomain-like_sf"/>
</dbReference>
<evidence type="ECO:0000256" key="4">
    <source>
        <dbReference type="PROSITE-ProRule" id="PRU00335"/>
    </source>
</evidence>
<dbReference type="Gene3D" id="1.10.10.60">
    <property type="entry name" value="Homeodomain-like"/>
    <property type="match status" value="1"/>
</dbReference>
<dbReference type="PANTHER" id="PTHR30055">
    <property type="entry name" value="HTH-TYPE TRANSCRIPTIONAL REGULATOR RUTR"/>
    <property type="match status" value="1"/>
</dbReference>
<dbReference type="SUPFAM" id="SSF46689">
    <property type="entry name" value="Homeodomain-like"/>
    <property type="match status" value="1"/>
</dbReference>
<keyword evidence="7" id="KW-1185">Reference proteome</keyword>
<dbReference type="eggNOG" id="COG1309">
    <property type="taxonomic scope" value="Bacteria"/>
</dbReference>
<dbReference type="Pfam" id="PF00440">
    <property type="entry name" value="TetR_N"/>
    <property type="match status" value="1"/>
</dbReference>
<keyword evidence="1" id="KW-0805">Transcription regulation</keyword>
<keyword evidence="3" id="KW-0804">Transcription</keyword>
<evidence type="ECO:0000256" key="3">
    <source>
        <dbReference type="ARBA" id="ARBA00023163"/>
    </source>
</evidence>
<protein>
    <submittedName>
        <fullName evidence="6">Tetracyclin repressor, C-terminal all-alpha domain</fullName>
    </submittedName>
</protein>
<dbReference type="AlphaFoldDB" id="A0A1H1VZU5"/>
<dbReference type="GO" id="GO:0000976">
    <property type="term" value="F:transcription cis-regulatory region binding"/>
    <property type="evidence" value="ECO:0007669"/>
    <property type="project" value="TreeGrafter"/>
</dbReference>
<dbReference type="Proteomes" id="UP000185663">
    <property type="component" value="Chromosome I"/>
</dbReference>